<evidence type="ECO:0000313" key="10">
    <source>
        <dbReference type="Proteomes" id="UP001163152"/>
    </source>
</evidence>
<keyword evidence="6 8" id="KW-0472">Membrane</keyword>
<reference evidence="9" key="1">
    <citation type="submission" date="2022-12" db="EMBL/GenBank/DDBJ databases">
        <title>Polyphasic identification of a Novel Hot-Spring Cyanobacterium Ocullathermofonsia sinensis gen nov. sp. nov. and Genomic Insights on its Adaptations to the Thermal Habitat.</title>
        <authorList>
            <person name="Daroch M."/>
            <person name="Tang J."/>
            <person name="Jiang Y."/>
        </authorList>
    </citation>
    <scope>NUCLEOTIDE SEQUENCE</scope>
    <source>
        <strain evidence="9">PKUAC-SCTA174</strain>
    </source>
</reference>
<sequence>MRFKQRPQQAALPEINLIPMLNVMMGILAFFVMVTMMLTTQQGVEVQLPGAPDAATPPPTDTPDPLVVTLTLQGIALEDQPVTNAQLTQAMQRYLETYRTGIVVLQADPNVPYEQVVQQLGVMKDIGGNRVSLAIDE</sequence>
<dbReference type="KEGG" id="tsin:OXH18_06715"/>
<keyword evidence="4 7" id="KW-0812">Transmembrane</keyword>
<name>A0A9E9C8Q8_9CYAN</name>
<dbReference type="GO" id="GO:0015031">
    <property type="term" value="P:protein transport"/>
    <property type="evidence" value="ECO:0007669"/>
    <property type="project" value="UniProtKB-KW"/>
</dbReference>
<keyword evidence="7" id="KW-0653">Protein transport</keyword>
<proteinExistence type="inferred from homology"/>
<keyword evidence="3" id="KW-1003">Cell membrane</keyword>
<evidence type="ECO:0000256" key="6">
    <source>
        <dbReference type="ARBA" id="ARBA00023136"/>
    </source>
</evidence>
<keyword evidence="7" id="KW-0813">Transport</keyword>
<dbReference type="Pfam" id="PF02472">
    <property type="entry name" value="ExbD"/>
    <property type="match status" value="1"/>
</dbReference>
<feature type="transmembrane region" description="Helical" evidence="8">
    <location>
        <begin position="21"/>
        <end position="39"/>
    </location>
</feature>
<dbReference type="GO" id="GO:0022857">
    <property type="term" value="F:transmembrane transporter activity"/>
    <property type="evidence" value="ECO:0007669"/>
    <property type="project" value="InterPro"/>
</dbReference>
<evidence type="ECO:0000256" key="5">
    <source>
        <dbReference type="ARBA" id="ARBA00022989"/>
    </source>
</evidence>
<organism evidence="9 10">
    <name type="scientific">Thermocoleostomius sinensis A174</name>
    <dbReference type="NCBI Taxonomy" id="2016057"/>
    <lineage>
        <taxon>Bacteria</taxon>
        <taxon>Bacillati</taxon>
        <taxon>Cyanobacteriota</taxon>
        <taxon>Cyanophyceae</taxon>
        <taxon>Oculatellales</taxon>
        <taxon>Oculatellaceae</taxon>
        <taxon>Thermocoleostomius</taxon>
    </lineage>
</organism>
<keyword evidence="5 8" id="KW-1133">Transmembrane helix</keyword>
<comment type="subcellular location">
    <subcellularLocation>
        <location evidence="1">Cell membrane</location>
        <topology evidence="1">Single-pass membrane protein</topology>
    </subcellularLocation>
    <subcellularLocation>
        <location evidence="7">Cell membrane</location>
        <topology evidence="7">Single-pass type II membrane protein</topology>
    </subcellularLocation>
</comment>
<evidence type="ECO:0000256" key="2">
    <source>
        <dbReference type="ARBA" id="ARBA00005811"/>
    </source>
</evidence>
<keyword evidence="10" id="KW-1185">Reference proteome</keyword>
<accession>A0A9E9C8Q8</accession>
<evidence type="ECO:0000256" key="7">
    <source>
        <dbReference type="RuleBase" id="RU003879"/>
    </source>
</evidence>
<dbReference type="Proteomes" id="UP001163152">
    <property type="component" value="Chromosome"/>
</dbReference>
<gene>
    <name evidence="9" type="ORF">OXH18_06715</name>
</gene>
<dbReference type="PANTHER" id="PTHR30558">
    <property type="entry name" value="EXBD MEMBRANE COMPONENT OF PMF-DRIVEN MACROMOLECULE IMPORT SYSTEM"/>
    <property type="match status" value="1"/>
</dbReference>
<dbReference type="AlphaFoldDB" id="A0A9E9C8Q8"/>
<dbReference type="EMBL" id="CP113797">
    <property type="protein sequence ID" value="WAL61669.1"/>
    <property type="molecule type" value="Genomic_DNA"/>
</dbReference>
<dbReference type="Gene3D" id="3.30.420.270">
    <property type="match status" value="1"/>
</dbReference>
<evidence type="ECO:0000313" key="9">
    <source>
        <dbReference type="EMBL" id="WAL61669.1"/>
    </source>
</evidence>
<dbReference type="GO" id="GO:0005886">
    <property type="term" value="C:plasma membrane"/>
    <property type="evidence" value="ECO:0007669"/>
    <property type="project" value="UniProtKB-SubCell"/>
</dbReference>
<comment type="similarity">
    <text evidence="2 7">Belongs to the ExbD/TolR family.</text>
</comment>
<dbReference type="PANTHER" id="PTHR30558:SF3">
    <property type="entry name" value="BIOPOLYMER TRANSPORT PROTEIN EXBD-RELATED"/>
    <property type="match status" value="1"/>
</dbReference>
<dbReference type="RefSeq" id="WP_268611690.1">
    <property type="nucleotide sequence ID" value="NZ_CP113797.1"/>
</dbReference>
<evidence type="ECO:0000256" key="1">
    <source>
        <dbReference type="ARBA" id="ARBA00004162"/>
    </source>
</evidence>
<evidence type="ECO:0000256" key="4">
    <source>
        <dbReference type="ARBA" id="ARBA00022692"/>
    </source>
</evidence>
<evidence type="ECO:0000256" key="8">
    <source>
        <dbReference type="SAM" id="Phobius"/>
    </source>
</evidence>
<dbReference type="InterPro" id="IPR003400">
    <property type="entry name" value="ExbD"/>
</dbReference>
<protein>
    <submittedName>
        <fullName evidence="9">Biopolymer transporter ExbD</fullName>
    </submittedName>
</protein>
<evidence type="ECO:0000256" key="3">
    <source>
        <dbReference type="ARBA" id="ARBA00022475"/>
    </source>
</evidence>